<evidence type="ECO:0000313" key="2">
    <source>
        <dbReference type="Proteomes" id="UP000299102"/>
    </source>
</evidence>
<keyword evidence="2" id="KW-1185">Reference proteome</keyword>
<proteinExistence type="predicted"/>
<dbReference type="Proteomes" id="UP000299102">
    <property type="component" value="Unassembled WGS sequence"/>
</dbReference>
<sequence>MYFVPEALFTLEHRVREGAAFIVACVQPLHCLDSNRSPVSLRTAALAGRCWKQQQVYDLWTRIVRNEPTICDICMSTMTLASPVSSSRPDCTIKLQVIQNIFYLNSHECMVVRTLDTLRDPELSTISKYTRDVSEHLFTAVECHPNARLSSAVSLQKAAQLFHDL</sequence>
<dbReference type="AlphaFoldDB" id="A0A4C1XBM5"/>
<accession>A0A4C1XBM5</accession>
<name>A0A4C1XBM5_EUMVA</name>
<comment type="caution">
    <text evidence="1">The sequence shown here is derived from an EMBL/GenBank/DDBJ whole genome shotgun (WGS) entry which is preliminary data.</text>
</comment>
<reference evidence="1 2" key="1">
    <citation type="journal article" date="2019" name="Commun. Biol.">
        <title>The bagworm genome reveals a unique fibroin gene that provides high tensile strength.</title>
        <authorList>
            <person name="Kono N."/>
            <person name="Nakamura H."/>
            <person name="Ohtoshi R."/>
            <person name="Tomita M."/>
            <person name="Numata K."/>
            <person name="Arakawa K."/>
        </authorList>
    </citation>
    <scope>NUCLEOTIDE SEQUENCE [LARGE SCALE GENOMIC DNA]</scope>
</reference>
<evidence type="ECO:0000313" key="1">
    <source>
        <dbReference type="EMBL" id="GBP61246.1"/>
    </source>
</evidence>
<protein>
    <submittedName>
        <fullName evidence="1">Uncharacterized protein</fullName>
    </submittedName>
</protein>
<dbReference type="EMBL" id="BGZK01000808">
    <property type="protein sequence ID" value="GBP61246.1"/>
    <property type="molecule type" value="Genomic_DNA"/>
</dbReference>
<gene>
    <name evidence="1" type="ORF">EVAR_45265_1</name>
</gene>
<organism evidence="1 2">
    <name type="scientific">Eumeta variegata</name>
    <name type="common">Bagworm moth</name>
    <name type="synonym">Eumeta japonica</name>
    <dbReference type="NCBI Taxonomy" id="151549"/>
    <lineage>
        <taxon>Eukaryota</taxon>
        <taxon>Metazoa</taxon>
        <taxon>Ecdysozoa</taxon>
        <taxon>Arthropoda</taxon>
        <taxon>Hexapoda</taxon>
        <taxon>Insecta</taxon>
        <taxon>Pterygota</taxon>
        <taxon>Neoptera</taxon>
        <taxon>Endopterygota</taxon>
        <taxon>Lepidoptera</taxon>
        <taxon>Glossata</taxon>
        <taxon>Ditrysia</taxon>
        <taxon>Tineoidea</taxon>
        <taxon>Psychidae</taxon>
        <taxon>Oiketicinae</taxon>
        <taxon>Eumeta</taxon>
    </lineage>
</organism>